<dbReference type="GO" id="GO:0046872">
    <property type="term" value="F:metal ion binding"/>
    <property type="evidence" value="ECO:0007669"/>
    <property type="project" value="UniProtKB-KW"/>
</dbReference>
<evidence type="ECO:0000256" key="8">
    <source>
        <dbReference type="ARBA" id="ARBA00023128"/>
    </source>
</evidence>
<evidence type="ECO:0000256" key="1">
    <source>
        <dbReference type="ARBA" id="ARBA00004443"/>
    </source>
</evidence>
<comment type="similarity">
    <text evidence="3">Belongs to the cytochrome c oxidase subunit 5A family.</text>
</comment>
<keyword evidence="11" id="KW-1185">Reference proteome</keyword>
<dbReference type="AlphaFoldDB" id="A0A2U1KGB7"/>
<comment type="pathway">
    <text evidence="2">Energy metabolism; oxidative phosphorylation.</text>
</comment>
<proteinExistence type="inferred from homology"/>
<dbReference type="OrthoDB" id="185373at2759"/>
<dbReference type="GO" id="GO:0045277">
    <property type="term" value="C:respiratory chain complex IV"/>
    <property type="evidence" value="ECO:0007669"/>
    <property type="project" value="InterPro"/>
</dbReference>
<evidence type="ECO:0000313" key="11">
    <source>
        <dbReference type="Proteomes" id="UP000245207"/>
    </source>
</evidence>
<comment type="subcellular location">
    <subcellularLocation>
        <location evidence="1">Mitochondrion inner membrane</location>
        <topology evidence="1">Peripheral membrane protein</topology>
        <orientation evidence="1">Matrix side</orientation>
    </subcellularLocation>
</comment>
<keyword evidence="4" id="KW-0349">Heme</keyword>
<keyword evidence="9" id="KW-0472">Membrane</keyword>
<evidence type="ECO:0000256" key="9">
    <source>
        <dbReference type="ARBA" id="ARBA00023136"/>
    </source>
</evidence>
<dbReference type="GO" id="GO:0005743">
    <property type="term" value="C:mitochondrial inner membrane"/>
    <property type="evidence" value="ECO:0007669"/>
    <property type="project" value="UniProtKB-SubCell"/>
</dbReference>
<organism evidence="10 11">
    <name type="scientific">Artemisia annua</name>
    <name type="common">Sweet wormwood</name>
    <dbReference type="NCBI Taxonomy" id="35608"/>
    <lineage>
        <taxon>Eukaryota</taxon>
        <taxon>Viridiplantae</taxon>
        <taxon>Streptophyta</taxon>
        <taxon>Embryophyta</taxon>
        <taxon>Tracheophyta</taxon>
        <taxon>Spermatophyta</taxon>
        <taxon>Magnoliopsida</taxon>
        <taxon>eudicotyledons</taxon>
        <taxon>Gunneridae</taxon>
        <taxon>Pentapetalae</taxon>
        <taxon>asterids</taxon>
        <taxon>campanulids</taxon>
        <taxon>Asterales</taxon>
        <taxon>Asteraceae</taxon>
        <taxon>Asteroideae</taxon>
        <taxon>Anthemideae</taxon>
        <taxon>Artemisiinae</taxon>
        <taxon>Artemisia</taxon>
    </lineage>
</organism>
<keyword evidence="7" id="KW-0408">Iron</keyword>
<keyword evidence="5" id="KW-0479">Metal-binding</keyword>
<keyword evidence="6" id="KW-0999">Mitochondrion inner membrane</keyword>
<evidence type="ECO:0000256" key="3">
    <source>
        <dbReference type="ARBA" id="ARBA00007972"/>
    </source>
</evidence>
<dbReference type="STRING" id="35608.A0A2U1KGB7"/>
<evidence type="ECO:0000256" key="5">
    <source>
        <dbReference type="ARBA" id="ARBA00022723"/>
    </source>
</evidence>
<dbReference type="GO" id="GO:0006123">
    <property type="term" value="P:mitochondrial electron transport, cytochrome c to oxygen"/>
    <property type="evidence" value="ECO:0007669"/>
    <property type="project" value="InterPro"/>
</dbReference>
<sequence length="106" mass="12670">MINRLIDQECLVEASEYLKEMMDADVMPQPDNFDKLMKGLRKLYNRQIAAEIIEKVRQMATERKITFKMYKRRGERDLKEKIMAKNDCRKIRNRKRQWGSSKAGSI</sequence>
<dbReference type="SUPFAM" id="SSF48479">
    <property type="entry name" value="Cytochrome c oxidase subunit E"/>
    <property type="match status" value="1"/>
</dbReference>
<evidence type="ECO:0000313" key="10">
    <source>
        <dbReference type="EMBL" id="PWA35809.1"/>
    </source>
</evidence>
<reference evidence="10 11" key="1">
    <citation type="journal article" date="2018" name="Mol. Plant">
        <title>The genome of Artemisia annua provides insight into the evolution of Asteraceae family and artemisinin biosynthesis.</title>
        <authorList>
            <person name="Shen Q."/>
            <person name="Zhang L."/>
            <person name="Liao Z."/>
            <person name="Wang S."/>
            <person name="Yan T."/>
            <person name="Shi P."/>
            <person name="Liu M."/>
            <person name="Fu X."/>
            <person name="Pan Q."/>
            <person name="Wang Y."/>
            <person name="Lv Z."/>
            <person name="Lu X."/>
            <person name="Zhang F."/>
            <person name="Jiang W."/>
            <person name="Ma Y."/>
            <person name="Chen M."/>
            <person name="Hao X."/>
            <person name="Li L."/>
            <person name="Tang Y."/>
            <person name="Lv G."/>
            <person name="Zhou Y."/>
            <person name="Sun X."/>
            <person name="Brodelius P.E."/>
            <person name="Rose J.K.C."/>
            <person name="Tang K."/>
        </authorList>
    </citation>
    <scope>NUCLEOTIDE SEQUENCE [LARGE SCALE GENOMIC DNA]</scope>
    <source>
        <strain evidence="11">cv. Huhao1</strain>
        <tissue evidence="10">Leaf</tissue>
    </source>
</reference>
<protein>
    <submittedName>
        <fullName evidence="10">Pentatricopeptide repeat-containing protein</fullName>
    </submittedName>
</protein>
<dbReference type="Proteomes" id="UP000245207">
    <property type="component" value="Unassembled WGS sequence"/>
</dbReference>
<name>A0A2U1KGB7_ARTAN</name>
<accession>A0A2U1KGB7</accession>
<evidence type="ECO:0000256" key="2">
    <source>
        <dbReference type="ARBA" id="ARBA00004673"/>
    </source>
</evidence>
<keyword evidence="8" id="KW-0496">Mitochondrion</keyword>
<evidence type="ECO:0000256" key="6">
    <source>
        <dbReference type="ARBA" id="ARBA00022792"/>
    </source>
</evidence>
<evidence type="ECO:0000256" key="4">
    <source>
        <dbReference type="ARBA" id="ARBA00022617"/>
    </source>
</evidence>
<dbReference type="UniPathway" id="UPA00705"/>
<gene>
    <name evidence="10" type="ORF">CTI12_AA606020</name>
</gene>
<evidence type="ECO:0000256" key="7">
    <source>
        <dbReference type="ARBA" id="ARBA00023004"/>
    </source>
</evidence>
<dbReference type="InterPro" id="IPR036545">
    <property type="entry name" value="Cyt_c_oxidase_su5A/6_sf"/>
</dbReference>
<comment type="caution">
    <text evidence="10">The sequence shown here is derived from an EMBL/GenBank/DDBJ whole genome shotgun (WGS) entry which is preliminary data.</text>
</comment>
<dbReference type="EMBL" id="PKPP01019332">
    <property type="protein sequence ID" value="PWA35809.1"/>
    <property type="molecule type" value="Genomic_DNA"/>
</dbReference>